<dbReference type="NCBIfam" id="NF047389">
    <property type="entry name" value="ATPase_Sll1717"/>
    <property type="match status" value="1"/>
</dbReference>
<dbReference type="STRING" id="641491.DND132_1628"/>
<dbReference type="InterPro" id="IPR059206">
    <property type="entry name" value="Sll1717-like"/>
</dbReference>
<evidence type="ECO:0000313" key="1">
    <source>
        <dbReference type="EMBL" id="EGB14835.1"/>
    </source>
</evidence>
<accession>F0JF34</accession>
<dbReference type="AlphaFoldDB" id="F0JF34"/>
<dbReference type="Proteomes" id="UP000007845">
    <property type="component" value="Chromosome"/>
</dbReference>
<dbReference type="HOGENOM" id="CLU_564913_0_0_7"/>
<evidence type="ECO:0008006" key="3">
    <source>
        <dbReference type="Google" id="ProtNLM"/>
    </source>
</evidence>
<reference evidence="1 2" key="1">
    <citation type="journal article" date="2011" name="J. Bacteriol.">
        <title>Genome sequence of the mercury-methylating strain Desulfovibrio desulfuricans ND132.</title>
        <authorList>
            <person name="Brown S.D."/>
            <person name="Gilmour C.C."/>
            <person name="Kucken A.M."/>
            <person name="Wall J.D."/>
            <person name="Elias D.A."/>
            <person name="Brandt C.C."/>
            <person name="Podar M."/>
            <person name="Chertkov O."/>
            <person name="Held B."/>
            <person name="Bruce D.C."/>
            <person name="Detter J.C."/>
            <person name="Tapia R."/>
            <person name="Han C.S."/>
            <person name="Goodwin L.A."/>
            <person name="Cheng J.F."/>
            <person name="Pitluck S."/>
            <person name="Woyke T."/>
            <person name="Mikhailova N."/>
            <person name="Ivanova N.N."/>
            <person name="Han J."/>
            <person name="Lucas S."/>
            <person name="Lapidus A.L."/>
            <person name="Land M.L."/>
            <person name="Hauser L.J."/>
            <person name="Palumbo A.V."/>
        </authorList>
    </citation>
    <scope>NUCLEOTIDE SEQUENCE [LARGE SCALE GENOMIC DNA]</scope>
    <source>
        <strain evidence="1 2">ND132</strain>
    </source>
</reference>
<dbReference type="KEGG" id="ddn:DND132_1628"/>
<keyword evidence="2" id="KW-1185">Reference proteome</keyword>
<dbReference type="RefSeq" id="WP_014322263.1">
    <property type="nucleotide sequence ID" value="NC_016803.1"/>
</dbReference>
<dbReference type="eggNOG" id="COG1192">
    <property type="taxonomic scope" value="Bacteria"/>
</dbReference>
<gene>
    <name evidence="1" type="ORF">DND132_1628</name>
</gene>
<name>F0JF34_9BACT</name>
<organism evidence="1 2">
    <name type="scientific">Pseudodesulfovibrio mercurii</name>
    <dbReference type="NCBI Taxonomy" id="641491"/>
    <lineage>
        <taxon>Bacteria</taxon>
        <taxon>Pseudomonadati</taxon>
        <taxon>Thermodesulfobacteriota</taxon>
        <taxon>Desulfovibrionia</taxon>
        <taxon>Desulfovibrionales</taxon>
        <taxon>Desulfovibrionaceae</taxon>
    </lineage>
</organism>
<dbReference type="EMBL" id="CP003220">
    <property type="protein sequence ID" value="EGB14835.1"/>
    <property type="molecule type" value="Genomic_DNA"/>
</dbReference>
<protein>
    <recommendedName>
        <fullName evidence="3">ATPase</fullName>
    </recommendedName>
</protein>
<dbReference type="OrthoDB" id="5519677at2"/>
<proteinExistence type="predicted"/>
<sequence length="488" mass="55689">MEMVDYVRSIFIGNSVAEYDDALDKYFVETEAFRALIEGRVDVIAGDKGTGKTALYRMIISRQRQLPELKNIEILTAFNPTGSPVFQKLTQDKPLTEGQYKSIWKVYILSLVGNWVLSIADGEGSKKFAKLDSILRDSGLRLDSDSPATVFGKLANLVKRFLHPDSVESSLTFSETGVPIFVQKYEYSNNKKEEYQEVSHEDALRICNECVKELGVTAWFVLDRLDEAFQGYPNIEVPALRALLRTCLDMLEFSNIKIKLFVRCDLFRKIIGDGFVNLTHINANKTEIVWDEEDLLNLLCERLKENQELISSLKLTDSTNDKIFNRVFPEQVDVGDRKPTCWNWIMSRIRDGNNIKPPRNLIDLVFLAREAQLRRENREPRLYSADYPIIESDAIRRALSKLSHTRVEDTLMAEAGESVALIYKFEGQKSEHNIESLSVLLGKEGGELLLAVKQLEEIGFLEKFGQSYKVPMLYREGLSIIQGKAFNV</sequence>
<evidence type="ECO:0000313" key="2">
    <source>
        <dbReference type="Proteomes" id="UP000007845"/>
    </source>
</evidence>